<evidence type="ECO:0000313" key="3">
    <source>
        <dbReference type="Proteomes" id="UP001595967"/>
    </source>
</evidence>
<accession>A0ABV9H1V5</accession>
<protein>
    <submittedName>
        <fullName evidence="2">I78 family peptidase inhibitor</fullName>
    </submittedName>
</protein>
<feature type="chain" id="PRO_5045180849" evidence="1">
    <location>
        <begin position="18"/>
        <end position="98"/>
    </location>
</feature>
<dbReference type="EMBL" id="JBHSEW010000012">
    <property type="protein sequence ID" value="MFC4623161.1"/>
    <property type="molecule type" value="Genomic_DNA"/>
</dbReference>
<dbReference type="RefSeq" id="WP_377727176.1">
    <property type="nucleotide sequence ID" value="NZ_JBHSEW010000012.1"/>
</dbReference>
<evidence type="ECO:0000313" key="2">
    <source>
        <dbReference type="EMBL" id="MFC4623161.1"/>
    </source>
</evidence>
<organism evidence="2 3">
    <name type="scientific">Comamonas nitrativorans</name>
    <dbReference type="NCBI Taxonomy" id="108437"/>
    <lineage>
        <taxon>Bacteria</taxon>
        <taxon>Pseudomonadati</taxon>
        <taxon>Pseudomonadota</taxon>
        <taxon>Betaproteobacteria</taxon>
        <taxon>Burkholderiales</taxon>
        <taxon>Comamonadaceae</taxon>
        <taxon>Comamonas</taxon>
    </lineage>
</organism>
<sequence>MRLPLTLLLALTGTLTACTLPQISREPQRPEQRCNAQAAQWAVGKTNTENNVAQARVQAGAYMVRVLNVGAPATREFNAERLNLEVDATGRIVSATCG</sequence>
<dbReference type="Proteomes" id="UP001595967">
    <property type="component" value="Unassembled WGS sequence"/>
</dbReference>
<reference evidence="3" key="1">
    <citation type="journal article" date="2019" name="Int. J. Syst. Evol. Microbiol.">
        <title>The Global Catalogue of Microorganisms (GCM) 10K type strain sequencing project: providing services to taxonomists for standard genome sequencing and annotation.</title>
        <authorList>
            <consortium name="The Broad Institute Genomics Platform"/>
            <consortium name="The Broad Institute Genome Sequencing Center for Infectious Disease"/>
            <person name="Wu L."/>
            <person name="Ma J."/>
        </authorList>
    </citation>
    <scope>NUCLEOTIDE SEQUENCE [LARGE SCALE GENOMIC DNA]</scope>
    <source>
        <strain evidence="3">JCM 11650</strain>
    </source>
</reference>
<keyword evidence="1" id="KW-0732">Signal</keyword>
<gene>
    <name evidence="2" type="ORF">ACFO3A_13190</name>
</gene>
<comment type="caution">
    <text evidence="2">The sequence shown here is derived from an EMBL/GenBank/DDBJ whole genome shotgun (WGS) entry which is preliminary data.</text>
</comment>
<keyword evidence="3" id="KW-1185">Reference proteome</keyword>
<evidence type="ECO:0000256" key="1">
    <source>
        <dbReference type="SAM" id="SignalP"/>
    </source>
</evidence>
<dbReference type="InterPro" id="IPR021719">
    <property type="entry name" value="Prot_inh_I78"/>
</dbReference>
<dbReference type="PROSITE" id="PS51257">
    <property type="entry name" value="PROKAR_LIPOPROTEIN"/>
    <property type="match status" value="1"/>
</dbReference>
<name>A0ABV9H1V5_9BURK</name>
<dbReference type="Gene3D" id="3.30.10.10">
    <property type="entry name" value="Trypsin Inhibitor V, subunit A"/>
    <property type="match status" value="1"/>
</dbReference>
<dbReference type="Pfam" id="PF11720">
    <property type="entry name" value="Inhibitor_I78"/>
    <property type="match status" value="1"/>
</dbReference>
<feature type="signal peptide" evidence="1">
    <location>
        <begin position="1"/>
        <end position="17"/>
    </location>
</feature>
<proteinExistence type="predicted"/>